<evidence type="ECO:0000313" key="3">
    <source>
        <dbReference type="Proteomes" id="UP000324222"/>
    </source>
</evidence>
<dbReference type="EMBL" id="VSRR010001530">
    <property type="protein sequence ID" value="MPC25933.1"/>
    <property type="molecule type" value="Genomic_DNA"/>
</dbReference>
<proteinExistence type="predicted"/>
<gene>
    <name evidence="2" type="ORF">E2C01_019058</name>
</gene>
<evidence type="ECO:0000313" key="2">
    <source>
        <dbReference type="EMBL" id="MPC25933.1"/>
    </source>
</evidence>
<sequence length="260" mass="29930">MSSGEEEEATAAAASGVLVKDMSDEMTPSEEAVMEEEARLKCETTQTHMARRAEMSIEDEEQSKTENEKPVIDASKMIREEEADEGIIRFENGESYIELKTHDYYHTLPEDVTTYYRDEGVTRFGNGESYIELKTHDYYHTLQEDVATHYKDAVFGGEHETLLRPKPFREMSVIEEEGEEGAEESFSKGVVEFADELASRILGEVYLEVGRAWDKVTGAWEEMTFSEFVQRREGKQHRQLYKTMSMVGTKSFTLRNLYFL</sequence>
<evidence type="ECO:0000256" key="1">
    <source>
        <dbReference type="SAM" id="MobiDB-lite"/>
    </source>
</evidence>
<feature type="region of interest" description="Disordered" evidence="1">
    <location>
        <begin position="1"/>
        <end position="38"/>
    </location>
</feature>
<name>A0A5B7DY82_PORTR</name>
<dbReference type="AlphaFoldDB" id="A0A5B7DY82"/>
<comment type="caution">
    <text evidence="2">The sequence shown here is derived from an EMBL/GenBank/DDBJ whole genome shotgun (WGS) entry which is preliminary data.</text>
</comment>
<dbReference type="Proteomes" id="UP000324222">
    <property type="component" value="Unassembled WGS sequence"/>
</dbReference>
<organism evidence="2 3">
    <name type="scientific">Portunus trituberculatus</name>
    <name type="common">Swimming crab</name>
    <name type="synonym">Neptunus trituberculatus</name>
    <dbReference type="NCBI Taxonomy" id="210409"/>
    <lineage>
        <taxon>Eukaryota</taxon>
        <taxon>Metazoa</taxon>
        <taxon>Ecdysozoa</taxon>
        <taxon>Arthropoda</taxon>
        <taxon>Crustacea</taxon>
        <taxon>Multicrustacea</taxon>
        <taxon>Malacostraca</taxon>
        <taxon>Eumalacostraca</taxon>
        <taxon>Eucarida</taxon>
        <taxon>Decapoda</taxon>
        <taxon>Pleocyemata</taxon>
        <taxon>Brachyura</taxon>
        <taxon>Eubrachyura</taxon>
        <taxon>Portunoidea</taxon>
        <taxon>Portunidae</taxon>
        <taxon>Portuninae</taxon>
        <taxon>Portunus</taxon>
    </lineage>
</organism>
<keyword evidence="3" id="KW-1185">Reference proteome</keyword>
<protein>
    <submittedName>
        <fullName evidence="2">Uncharacterized protein</fullName>
    </submittedName>
</protein>
<reference evidence="2 3" key="1">
    <citation type="submission" date="2019-05" db="EMBL/GenBank/DDBJ databases">
        <title>Another draft genome of Portunus trituberculatus and its Hox gene families provides insights of decapod evolution.</title>
        <authorList>
            <person name="Jeong J.-H."/>
            <person name="Song I."/>
            <person name="Kim S."/>
            <person name="Choi T."/>
            <person name="Kim D."/>
            <person name="Ryu S."/>
            <person name="Kim W."/>
        </authorList>
    </citation>
    <scope>NUCLEOTIDE SEQUENCE [LARGE SCALE GENOMIC DNA]</scope>
    <source>
        <tissue evidence="2">Muscle</tissue>
    </source>
</reference>
<accession>A0A5B7DY82</accession>